<sequence length="777" mass="84530">MNAPGAPEWLGPYRLVERLGQGGMAVVYRAERTGDAGFKKKVAIKRMLPQYRRDPSLLERFAAEARTNARLDHPNLVQVLDFGIDPEPYLVLEFVEGVTLGAVMQRLAERNEMLDIAAVAYIGAEAASGLDHAHRKKGDDGTPLGIVHRDVSPQNVLLSNEGTVKVSDFGLVKAADNVLKTQSGVTIGKMSYMAPEQAQGIDVDARADVFALGVTIWEMLTIRSLIPPDDPQVAANLLRSGDFPPPSRFNPEVPPRLEKIVMQCLAIDPAARTPSAQQLAQDLRELLHERAAGYGRQQLARFLQWLFPEQGWELPEPERPPAQPSADERASFVPPTPVALAVARAEADAAAMPIEVAPPISPAAPAPSGSLPIVGGSSASHARVKAPLSALALSAMVGASAVIVLLAIAGVAWLVVRHASQSMPPEPASTAPPLQPLGAGVTIESPTAGVRLFLGPRELGAPPLRLTPEQLTGEPLVALAPRHQPLVIRAERLVELTRTVGRVHTVDLEPSQRPDWMVYVRYDGQGTAHLPEGDELGPVPGVVRVRTRRDLPTPDATRDLRRERRSRDIGLARRVRGRQGLRALPALGLLIAARLRGRRRDVRRDARARGTTRSADAAEEVGEERAALAAEHLRHEHEPVVEPGIAADRVERRGRARLRIVGAVDHARDARVHERAGAHRARLERHVRDRVLEAPAPDRRCRLAQRDHLGVRGRVLHRLAQVVPAPDDRAFEHDHAADRDLALRLGETRLGDRLAHERGVDVGARKRVAGVGHPQRG</sequence>
<proteinExistence type="predicted"/>
<dbReference type="InterPro" id="IPR011009">
    <property type="entry name" value="Kinase-like_dom_sf"/>
</dbReference>
<dbReference type="Gene3D" id="1.10.510.10">
    <property type="entry name" value="Transferase(Phosphotransferase) domain 1"/>
    <property type="match status" value="1"/>
</dbReference>
<dbReference type="Proteomes" id="UP000034883">
    <property type="component" value="Chromosome"/>
</dbReference>
<dbReference type="PROSITE" id="PS00107">
    <property type="entry name" value="PROTEIN_KINASE_ATP"/>
    <property type="match status" value="1"/>
</dbReference>
<evidence type="ECO:0000256" key="1">
    <source>
        <dbReference type="ARBA" id="ARBA00022679"/>
    </source>
</evidence>
<dbReference type="EMBL" id="CP011125">
    <property type="protein sequence ID" value="AKF02855.1"/>
    <property type="molecule type" value="Genomic_DNA"/>
</dbReference>
<reference evidence="8 9" key="1">
    <citation type="submission" date="2015-03" db="EMBL/GenBank/DDBJ databases">
        <title>Genome assembly of Sandaracinus amylolyticus DSM 53668.</title>
        <authorList>
            <person name="Sharma G."/>
            <person name="Subramanian S."/>
        </authorList>
    </citation>
    <scope>NUCLEOTIDE SEQUENCE [LARGE SCALE GENOMIC DNA]</scope>
    <source>
        <strain evidence="8 9">DSM 53668</strain>
    </source>
</reference>
<keyword evidence="9" id="KW-1185">Reference proteome</keyword>
<dbReference type="KEGG" id="samy:DB32_000003"/>
<evidence type="ECO:0000313" key="9">
    <source>
        <dbReference type="Proteomes" id="UP000034883"/>
    </source>
</evidence>
<keyword evidence="6" id="KW-1133">Transmembrane helix</keyword>
<name>A0A0F6VYI2_9BACT</name>
<accession>A0A0F6VYI2</accession>
<dbReference type="SUPFAM" id="SSF56112">
    <property type="entry name" value="Protein kinase-like (PK-like)"/>
    <property type="match status" value="1"/>
</dbReference>
<evidence type="ECO:0000313" key="8">
    <source>
        <dbReference type="EMBL" id="AKF02855.1"/>
    </source>
</evidence>
<gene>
    <name evidence="8" type="ORF">DB32_000003</name>
</gene>
<evidence type="ECO:0000256" key="5">
    <source>
        <dbReference type="PROSITE-ProRule" id="PRU10141"/>
    </source>
</evidence>
<keyword evidence="6" id="KW-0472">Membrane</keyword>
<evidence type="ECO:0000256" key="3">
    <source>
        <dbReference type="ARBA" id="ARBA00022777"/>
    </source>
</evidence>
<feature type="transmembrane region" description="Helical" evidence="6">
    <location>
        <begin position="390"/>
        <end position="416"/>
    </location>
</feature>
<dbReference type="PROSITE" id="PS00109">
    <property type="entry name" value="PROTEIN_KINASE_TYR"/>
    <property type="match status" value="1"/>
</dbReference>
<dbReference type="PROSITE" id="PS50011">
    <property type="entry name" value="PROTEIN_KINASE_DOM"/>
    <property type="match status" value="1"/>
</dbReference>
<keyword evidence="4 5" id="KW-0067">ATP-binding</keyword>
<keyword evidence="1" id="KW-0808">Transferase</keyword>
<dbReference type="CDD" id="cd14014">
    <property type="entry name" value="STKc_PknB_like"/>
    <property type="match status" value="1"/>
</dbReference>
<dbReference type="GO" id="GO:0005524">
    <property type="term" value="F:ATP binding"/>
    <property type="evidence" value="ECO:0007669"/>
    <property type="project" value="UniProtKB-UniRule"/>
</dbReference>
<keyword evidence="6" id="KW-0812">Transmembrane</keyword>
<evidence type="ECO:0000259" key="7">
    <source>
        <dbReference type="PROSITE" id="PS50011"/>
    </source>
</evidence>
<dbReference type="Gene3D" id="3.30.200.20">
    <property type="entry name" value="Phosphorylase Kinase, domain 1"/>
    <property type="match status" value="1"/>
</dbReference>
<dbReference type="Pfam" id="PF00069">
    <property type="entry name" value="Pkinase"/>
    <property type="match status" value="1"/>
</dbReference>
<dbReference type="GO" id="GO:0004674">
    <property type="term" value="F:protein serine/threonine kinase activity"/>
    <property type="evidence" value="ECO:0007669"/>
    <property type="project" value="UniProtKB-KW"/>
</dbReference>
<keyword evidence="3 8" id="KW-0418">Kinase</keyword>
<dbReference type="InterPro" id="IPR017441">
    <property type="entry name" value="Protein_kinase_ATP_BS"/>
</dbReference>
<dbReference type="STRING" id="927083.DB32_000003"/>
<feature type="domain" description="Protein kinase" evidence="7">
    <location>
        <begin position="13"/>
        <end position="287"/>
    </location>
</feature>
<keyword evidence="8" id="KW-0723">Serine/threonine-protein kinase</keyword>
<evidence type="ECO:0000256" key="6">
    <source>
        <dbReference type="SAM" id="Phobius"/>
    </source>
</evidence>
<feature type="binding site" evidence="5">
    <location>
        <position position="45"/>
    </location>
    <ligand>
        <name>ATP</name>
        <dbReference type="ChEBI" id="CHEBI:30616"/>
    </ligand>
</feature>
<dbReference type="InterPro" id="IPR000719">
    <property type="entry name" value="Prot_kinase_dom"/>
</dbReference>
<evidence type="ECO:0000256" key="4">
    <source>
        <dbReference type="ARBA" id="ARBA00022840"/>
    </source>
</evidence>
<dbReference type="AlphaFoldDB" id="A0A0F6VYI2"/>
<dbReference type="PANTHER" id="PTHR43289:SF34">
    <property type="entry name" value="SERINE_THREONINE-PROTEIN KINASE YBDM-RELATED"/>
    <property type="match status" value="1"/>
</dbReference>
<protein>
    <submittedName>
        <fullName evidence="8">Serine/threonine protein kinase</fullName>
    </submittedName>
</protein>
<dbReference type="PANTHER" id="PTHR43289">
    <property type="entry name" value="MITOGEN-ACTIVATED PROTEIN KINASE KINASE KINASE 20-RELATED"/>
    <property type="match status" value="1"/>
</dbReference>
<evidence type="ECO:0000256" key="2">
    <source>
        <dbReference type="ARBA" id="ARBA00022741"/>
    </source>
</evidence>
<keyword evidence="2 5" id="KW-0547">Nucleotide-binding</keyword>
<organism evidence="8 9">
    <name type="scientific">Sandaracinus amylolyticus</name>
    <dbReference type="NCBI Taxonomy" id="927083"/>
    <lineage>
        <taxon>Bacteria</taxon>
        <taxon>Pseudomonadati</taxon>
        <taxon>Myxococcota</taxon>
        <taxon>Polyangia</taxon>
        <taxon>Polyangiales</taxon>
        <taxon>Sandaracinaceae</taxon>
        <taxon>Sandaracinus</taxon>
    </lineage>
</organism>
<dbReference type="InterPro" id="IPR008266">
    <property type="entry name" value="Tyr_kinase_AS"/>
</dbReference>